<dbReference type="Proteomes" id="UP001165960">
    <property type="component" value="Unassembled WGS sequence"/>
</dbReference>
<name>A0ACC2T0V4_9FUNG</name>
<evidence type="ECO:0000313" key="1">
    <source>
        <dbReference type="EMBL" id="KAJ9068076.1"/>
    </source>
</evidence>
<dbReference type="EMBL" id="QTSX02003791">
    <property type="protein sequence ID" value="KAJ9068076.1"/>
    <property type="molecule type" value="Genomic_DNA"/>
</dbReference>
<proteinExistence type="predicted"/>
<accession>A0ACC2T0V4</accession>
<reference evidence="1" key="1">
    <citation type="submission" date="2022-04" db="EMBL/GenBank/DDBJ databases">
        <title>Genome of the entomopathogenic fungus Entomophthora muscae.</title>
        <authorList>
            <person name="Elya C."/>
            <person name="Lovett B.R."/>
            <person name="Lee E."/>
            <person name="Macias A.M."/>
            <person name="Hajek A.E."/>
            <person name="De Bivort B.L."/>
            <person name="Kasson M.T."/>
            <person name="De Fine Licht H.H."/>
            <person name="Stajich J.E."/>
        </authorList>
    </citation>
    <scope>NUCLEOTIDE SEQUENCE</scope>
    <source>
        <strain evidence="1">Berkeley</strain>
    </source>
</reference>
<keyword evidence="2" id="KW-1185">Reference proteome</keyword>
<sequence>MPQVYIHLVSSFAALGGFLLGYDTGAISGTIITPAFLKRFQPVTSLIQGAIVSSLVAGCFVGSLFSGWISDFLGRKSSIVIASALVFVGSLVQASSFSLPVLFAGRFLAGLGTGQLSQVVPLYQAEIAPPDIRGRLVSFYQLAVSVGLTISFWISYAFQEASGELSFRIPLALQAVPALILGLGCFFLPASPRWLIEKGEIEESHKVLALIWESKTLASSELIAEFNAIKDSVETQKAHGFSLLFKASNFRRLTLGVLLLLYQQLTGIGSVTYFAPLLFRQLGIQTVHASLIAQGITGLVSVFFSSLSLTFADVWGRKKILISGAILMTISMAAVGGILGGVDVSKNDYVLYVAIGFIYLFVASFSYSWGPVGWIYPAEIFSQKLRSRALAICISSSWLFNFAVTLLTPLLLRDIGWKLYILFAVFGVIMSISVLLSFPETKNRGLDEMELIFSDQPMTRTSYFSRPSFDSDLNA</sequence>
<organism evidence="1 2">
    <name type="scientific">Entomophthora muscae</name>
    <dbReference type="NCBI Taxonomy" id="34485"/>
    <lineage>
        <taxon>Eukaryota</taxon>
        <taxon>Fungi</taxon>
        <taxon>Fungi incertae sedis</taxon>
        <taxon>Zoopagomycota</taxon>
        <taxon>Entomophthoromycotina</taxon>
        <taxon>Entomophthoromycetes</taxon>
        <taxon>Entomophthorales</taxon>
        <taxon>Entomophthoraceae</taxon>
        <taxon>Entomophthora</taxon>
    </lineage>
</organism>
<evidence type="ECO:0000313" key="2">
    <source>
        <dbReference type="Proteomes" id="UP001165960"/>
    </source>
</evidence>
<protein>
    <submittedName>
        <fullName evidence="1">Uncharacterized protein</fullName>
    </submittedName>
</protein>
<comment type="caution">
    <text evidence="1">The sequence shown here is derived from an EMBL/GenBank/DDBJ whole genome shotgun (WGS) entry which is preliminary data.</text>
</comment>
<gene>
    <name evidence="1" type="ORF">DSO57_1032267</name>
</gene>